<evidence type="ECO:0000256" key="4">
    <source>
        <dbReference type="SAM" id="MobiDB-lite"/>
    </source>
</evidence>
<proteinExistence type="inferred from homology"/>
<dbReference type="PANTHER" id="PTHR43459:SF1">
    <property type="entry name" value="EG:BACN32G11.4 PROTEIN"/>
    <property type="match status" value="1"/>
</dbReference>
<dbReference type="Proteomes" id="UP000182573">
    <property type="component" value="Unassembled WGS sequence"/>
</dbReference>
<dbReference type="CDD" id="cd06558">
    <property type="entry name" value="crotonase-like"/>
    <property type="match status" value="1"/>
</dbReference>
<gene>
    <name evidence="5" type="ORF">SAMN05443574_10478</name>
</gene>
<feature type="compositionally biased region" description="Basic and acidic residues" evidence="4">
    <location>
        <begin position="275"/>
        <end position="285"/>
    </location>
</feature>
<dbReference type="PROSITE" id="PS00166">
    <property type="entry name" value="ENOYL_COA_HYDRATASE"/>
    <property type="match status" value="1"/>
</dbReference>
<dbReference type="FunFam" id="1.10.12.10:FF:000001">
    <property type="entry name" value="Probable enoyl-CoA hydratase, mitochondrial"/>
    <property type="match status" value="1"/>
</dbReference>
<dbReference type="EMBL" id="FNOF01000004">
    <property type="protein sequence ID" value="SDW51278.1"/>
    <property type="molecule type" value="Genomic_DNA"/>
</dbReference>
<accession>A0A1H2U5Z8</accession>
<reference evidence="5 6" key="1">
    <citation type="submission" date="2016-10" db="EMBL/GenBank/DDBJ databases">
        <authorList>
            <person name="de Groot N.N."/>
        </authorList>
    </citation>
    <scope>NUCLEOTIDE SEQUENCE [LARGE SCALE GENOMIC DNA]</scope>
    <source>
        <strain evidence="5 6">DSM 3756</strain>
    </source>
</reference>
<sequence>MLVCQALTDTTVILPPVEGQRMEDATVTLSVDEGIATVTLNQPESRNALSAELADALTAQFESVTDSDARCVVLEGAGPAFCAGGDINAMLQGVKHDRPPATQVDLVVSSLHEAIRTVHSCPLPVVAKIDGPAFGAGAGLALACDIQVASSAGQIGFGFRQVGLASDSGVSYFLPRIVGPNKAKDLLFTGELLDAEAAGELGLFTRVFDAETFESAFSGLVADIAAGPTVALGHAKRLVNRSLDSSLEQALENEATAQGVAFTTDDHEEGTTAFVEKRDPEFEGQ</sequence>
<comment type="similarity">
    <text evidence="1 3">Belongs to the enoyl-CoA hydratase/isomerase family.</text>
</comment>
<evidence type="ECO:0000313" key="5">
    <source>
        <dbReference type="EMBL" id="SDW51278.1"/>
    </source>
</evidence>
<name>A0A1H2U5Z8_HALVA</name>
<dbReference type="PANTHER" id="PTHR43459">
    <property type="entry name" value="ENOYL-COA HYDRATASE"/>
    <property type="match status" value="1"/>
</dbReference>
<dbReference type="Pfam" id="PF00378">
    <property type="entry name" value="ECH_1"/>
    <property type="match status" value="1"/>
</dbReference>
<dbReference type="InterPro" id="IPR029045">
    <property type="entry name" value="ClpP/crotonase-like_dom_sf"/>
</dbReference>
<dbReference type="InterPro" id="IPR018376">
    <property type="entry name" value="Enoyl-CoA_hyd/isom_CS"/>
</dbReference>
<feature type="region of interest" description="Disordered" evidence="4">
    <location>
        <begin position="263"/>
        <end position="285"/>
    </location>
</feature>
<dbReference type="Gene3D" id="3.90.226.10">
    <property type="entry name" value="2-enoyl-CoA Hydratase, Chain A, domain 1"/>
    <property type="match status" value="1"/>
</dbReference>
<evidence type="ECO:0000256" key="1">
    <source>
        <dbReference type="ARBA" id="ARBA00005254"/>
    </source>
</evidence>
<keyword evidence="2" id="KW-0456">Lyase</keyword>
<dbReference type="AlphaFoldDB" id="A0A1H2U5Z8"/>
<evidence type="ECO:0000256" key="3">
    <source>
        <dbReference type="RuleBase" id="RU003707"/>
    </source>
</evidence>
<evidence type="ECO:0000256" key="2">
    <source>
        <dbReference type="ARBA" id="ARBA00023239"/>
    </source>
</evidence>
<dbReference type="Gene3D" id="1.10.12.10">
    <property type="entry name" value="Lyase 2-enoyl-coa Hydratase, Chain A, domain 2"/>
    <property type="match status" value="1"/>
</dbReference>
<evidence type="ECO:0000313" key="6">
    <source>
        <dbReference type="Proteomes" id="UP000182573"/>
    </source>
</evidence>
<dbReference type="RefSeq" id="WP_004517943.1">
    <property type="nucleotide sequence ID" value="NZ_FNOF01000004.1"/>
</dbReference>
<dbReference type="STRING" id="28442.SAMN05443574_10478"/>
<protein>
    <submittedName>
        <fullName evidence="5">Enoyl-CoA hydratase</fullName>
    </submittedName>
</protein>
<dbReference type="SUPFAM" id="SSF52096">
    <property type="entry name" value="ClpP/crotonase"/>
    <property type="match status" value="1"/>
</dbReference>
<dbReference type="GO" id="GO:0016836">
    <property type="term" value="F:hydro-lyase activity"/>
    <property type="evidence" value="ECO:0007669"/>
    <property type="project" value="UniProtKB-ARBA"/>
</dbReference>
<dbReference type="InterPro" id="IPR001753">
    <property type="entry name" value="Enoyl-CoA_hydra/iso"/>
</dbReference>
<dbReference type="InterPro" id="IPR014748">
    <property type="entry name" value="Enoyl-CoA_hydra_C"/>
</dbReference>
<organism evidence="5 6">
    <name type="scientific">Haloarcula vallismortis</name>
    <name type="common">Halobacterium vallismortis</name>
    <dbReference type="NCBI Taxonomy" id="28442"/>
    <lineage>
        <taxon>Archaea</taxon>
        <taxon>Methanobacteriati</taxon>
        <taxon>Methanobacteriota</taxon>
        <taxon>Stenosarchaea group</taxon>
        <taxon>Halobacteria</taxon>
        <taxon>Halobacteriales</taxon>
        <taxon>Haloarculaceae</taxon>
        <taxon>Haloarcula</taxon>
    </lineage>
</organism>